<evidence type="ECO:0000313" key="4">
    <source>
        <dbReference type="Proteomes" id="UP000013190"/>
    </source>
</evidence>
<evidence type="ECO:0000256" key="2">
    <source>
        <dbReference type="SAM" id="SignalP"/>
    </source>
</evidence>
<keyword evidence="2" id="KW-0732">Signal</keyword>
<reference evidence="3 4" key="2">
    <citation type="journal article" date="2016" name="Int. J. Syst. Evol. Microbiol.">
        <title>Taxonomy of haemolytic and/or proteolytic strains of the genus Acinetobacter with the proposal of Acinetobacter courvalinii sp. nov. (genomic species 14 sensu Bouvet &amp; Jeanjean), Acinetobacter dispersus sp. nov. (genomic species 17), Acinetobacter modestus sp. nov., Acinetobacter proteolyticus sp. nov. and Acinetobacter vivianii sp. nov.</title>
        <authorList>
            <person name="Nemec A."/>
            <person name="Radolfova-Krizova L."/>
            <person name="Maixnerova M."/>
            <person name="Vrestiakova E."/>
            <person name="Jezek P."/>
            <person name="Sedo O."/>
        </authorList>
    </citation>
    <scope>NUCLEOTIDE SEQUENCE [LARGE SCALE GENOMIC DNA]</scope>
    <source>
        <strain evidence="3 4">NIPH 236</strain>
    </source>
</reference>
<evidence type="ECO:0000313" key="3">
    <source>
        <dbReference type="EMBL" id="ENU27068.1"/>
    </source>
</evidence>
<name>A0ABP2TXP4_9GAMM</name>
<proteinExistence type="predicted"/>
<protein>
    <recommendedName>
        <fullName evidence="5">Secreted protein</fullName>
    </recommendedName>
</protein>
<comment type="caution">
    <text evidence="3">The sequence shown here is derived from an EMBL/GenBank/DDBJ whole genome shotgun (WGS) entry which is preliminary data.</text>
</comment>
<keyword evidence="4" id="KW-1185">Reference proteome</keyword>
<evidence type="ECO:0008006" key="5">
    <source>
        <dbReference type="Google" id="ProtNLM"/>
    </source>
</evidence>
<feature type="signal peptide" evidence="2">
    <location>
        <begin position="1"/>
        <end position="22"/>
    </location>
</feature>
<feature type="region of interest" description="Disordered" evidence="1">
    <location>
        <begin position="44"/>
        <end position="65"/>
    </location>
</feature>
<accession>A0ABP2TXP4</accession>
<organism evidence="3 4">
    <name type="scientific">Acinetobacter modestus</name>
    <dbReference type="NCBI Taxonomy" id="1776740"/>
    <lineage>
        <taxon>Bacteria</taxon>
        <taxon>Pseudomonadati</taxon>
        <taxon>Pseudomonadota</taxon>
        <taxon>Gammaproteobacteria</taxon>
        <taxon>Moraxellales</taxon>
        <taxon>Moraxellaceae</taxon>
        <taxon>Acinetobacter</taxon>
    </lineage>
</organism>
<feature type="compositionally biased region" description="Basic residues" evidence="1">
    <location>
        <begin position="51"/>
        <end position="65"/>
    </location>
</feature>
<sequence>MRMSRIMIASAIGMMASRIGSAVEATPLLGGSVSPFMFETKAVGSKPNKVSQKKRRMNARRKGHK</sequence>
<gene>
    <name evidence="3" type="ORF">F992_01673</name>
</gene>
<dbReference type="Proteomes" id="UP000013190">
    <property type="component" value="Unassembled WGS sequence"/>
</dbReference>
<dbReference type="EMBL" id="APOJ01000023">
    <property type="protein sequence ID" value="ENU27068.1"/>
    <property type="molecule type" value="Genomic_DNA"/>
</dbReference>
<feature type="chain" id="PRO_5046534262" description="Secreted protein" evidence="2">
    <location>
        <begin position="23"/>
        <end position="65"/>
    </location>
</feature>
<reference evidence="4" key="1">
    <citation type="submission" date="2013-02" db="EMBL/GenBank/DDBJ databases">
        <title>The Genome Sequence of Acinetobacter sp. NIPH 236.</title>
        <authorList>
            <consortium name="The Broad Institute Genome Sequencing Platform"/>
            <consortium name="The Broad Institute Genome Sequencing Center for Infectious Disease"/>
            <person name="Cerqueira G."/>
            <person name="Feldgarden M."/>
            <person name="Courvalin P."/>
            <person name="Perichon B."/>
            <person name="Grillot-Courvalin C."/>
            <person name="Clermont D."/>
            <person name="Rocha E."/>
            <person name="Yoon E.-J."/>
            <person name="Nemec A."/>
            <person name="Walker B."/>
            <person name="Young S.K."/>
            <person name="Zeng Q."/>
            <person name="Gargeya S."/>
            <person name="Fitzgerald M."/>
            <person name="Haas B."/>
            <person name="Abouelleil A."/>
            <person name="Alvarado L."/>
            <person name="Arachchi H.M."/>
            <person name="Berlin A.M."/>
            <person name="Chapman S.B."/>
            <person name="Dewar J."/>
            <person name="Goldberg J."/>
            <person name="Griggs A."/>
            <person name="Gujja S."/>
            <person name="Hansen M."/>
            <person name="Howarth C."/>
            <person name="Imamovic A."/>
            <person name="Larimer J."/>
            <person name="McCowan C."/>
            <person name="Murphy C."/>
            <person name="Neiman D."/>
            <person name="Pearson M."/>
            <person name="Priest M."/>
            <person name="Roberts A."/>
            <person name="Saif S."/>
            <person name="Shea T."/>
            <person name="Sisk P."/>
            <person name="Sykes S."/>
            <person name="Wortman J."/>
            <person name="Nusbaum C."/>
            <person name="Birren B."/>
        </authorList>
    </citation>
    <scope>NUCLEOTIDE SEQUENCE [LARGE SCALE GENOMIC DNA]</scope>
    <source>
        <strain evidence="4">NIPH 236</strain>
    </source>
</reference>
<evidence type="ECO:0000256" key="1">
    <source>
        <dbReference type="SAM" id="MobiDB-lite"/>
    </source>
</evidence>